<comment type="subcellular location">
    <subcellularLocation>
        <location evidence="1">Endomembrane system</location>
        <topology evidence="1">Multi-pass membrane protein</topology>
    </subcellularLocation>
</comment>
<reference evidence="12" key="1">
    <citation type="journal article" date="2021" name="Proc. Natl. Acad. Sci. U.S.A.">
        <title>Three genomes in the algal genus Volvox reveal the fate of a haploid sex-determining region after a transition to homothallism.</title>
        <authorList>
            <person name="Yamamoto K."/>
            <person name="Hamaji T."/>
            <person name="Kawai-Toyooka H."/>
            <person name="Matsuzaki R."/>
            <person name="Takahashi F."/>
            <person name="Nishimura Y."/>
            <person name="Kawachi M."/>
            <person name="Noguchi H."/>
            <person name="Minakuchi Y."/>
            <person name="Umen J.G."/>
            <person name="Toyoda A."/>
            <person name="Nozaki H."/>
        </authorList>
    </citation>
    <scope>NUCLEOTIDE SEQUENCE</scope>
    <source>
        <strain evidence="12">NIES-3785</strain>
    </source>
</reference>
<feature type="non-terminal residue" evidence="12">
    <location>
        <position position="400"/>
    </location>
</feature>
<evidence type="ECO:0000256" key="4">
    <source>
        <dbReference type="ARBA" id="ARBA00022737"/>
    </source>
</evidence>
<organism evidence="12 13">
    <name type="scientific">Volvox reticuliferus</name>
    <dbReference type="NCBI Taxonomy" id="1737510"/>
    <lineage>
        <taxon>Eukaryota</taxon>
        <taxon>Viridiplantae</taxon>
        <taxon>Chlorophyta</taxon>
        <taxon>core chlorophytes</taxon>
        <taxon>Chlorophyceae</taxon>
        <taxon>CS clade</taxon>
        <taxon>Chlamydomonadales</taxon>
        <taxon>Volvocaceae</taxon>
        <taxon>Volvox</taxon>
    </lineage>
</organism>
<keyword evidence="5" id="KW-0547">Nucleotide-binding</keyword>
<keyword evidence="6" id="KW-0067">ATP-binding</keyword>
<keyword evidence="2" id="KW-0813">Transport</keyword>
<dbReference type="Proteomes" id="UP000722791">
    <property type="component" value="Unassembled WGS sequence"/>
</dbReference>
<gene>
    <name evidence="12" type="ORF">Vretimale_8859</name>
</gene>
<evidence type="ECO:0000256" key="2">
    <source>
        <dbReference type="ARBA" id="ARBA00022448"/>
    </source>
</evidence>
<proteinExistence type="predicted"/>
<dbReference type="Gene3D" id="1.20.1560.10">
    <property type="entry name" value="ABC transporter type 1, transmembrane domain"/>
    <property type="match status" value="1"/>
</dbReference>
<dbReference type="PANTHER" id="PTHR24223:SF443">
    <property type="entry name" value="MULTIDRUG-RESISTANCE LIKE PROTEIN 1, ISOFORM I"/>
    <property type="match status" value="1"/>
</dbReference>
<feature type="domain" description="ABC transmembrane type-1" evidence="11">
    <location>
        <begin position="200"/>
        <end position="400"/>
    </location>
</feature>
<feature type="region of interest" description="Disordered" evidence="9">
    <location>
        <begin position="127"/>
        <end position="156"/>
    </location>
</feature>
<feature type="transmembrane region" description="Helical" evidence="10">
    <location>
        <begin position="350"/>
        <end position="369"/>
    </location>
</feature>
<dbReference type="AlphaFoldDB" id="A0A8J4GBN8"/>
<dbReference type="InterPro" id="IPR050173">
    <property type="entry name" value="ABC_transporter_C-like"/>
</dbReference>
<dbReference type="GO" id="GO:0005524">
    <property type="term" value="F:ATP binding"/>
    <property type="evidence" value="ECO:0007669"/>
    <property type="project" value="UniProtKB-KW"/>
</dbReference>
<evidence type="ECO:0000256" key="1">
    <source>
        <dbReference type="ARBA" id="ARBA00004127"/>
    </source>
</evidence>
<feature type="compositionally biased region" description="Basic and acidic residues" evidence="9">
    <location>
        <begin position="141"/>
        <end position="151"/>
    </location>
</feature>
<keyword evidence="4" id="KW-0677">Repeat</keyword>
<feature type="transmembrane region" description="Helical" evidence="10">
    <location>
        <begin position="243"/>
        <end position="261"/>
    </location>
</feature>
<name>A0A8J4GBN8_9CHLO</name>
<evidence type="ECO:0000256" key="10">
    <source>
        <dbReference type="SAM" id="Phobius"/>
    </source>
</evidence>
<keyword evidence="7 10" id="KW-1133">Transmembrane helix</keyword>
<dbReference type="SUPFAM" id="SSF52540">
    <property type="entry name" value="P-loop containing nucleoside triphosphate hydrolases"/>
    <property type="match status" value="1"/>
</dbReference>
<dbReference type="InterPro" id="IPR011527">
    <property type="entry name" value="ABC1_TM_dom"/>
</dbReference>
<evidence type="ECO:0000256" key="8">
    <source>
        <dbReference type="ARBA" id="ARBA00023136"/>
    </source>
</evidence>
<dbReference type="SUPFAM" id="SSF90123">
    <property type="entry name" value="ABC transporter transmembrane region"/>
    <property type="match status" value="1"/>
</dbReference>
<evidence type="ECO:0000256" key="3">
    <source>
        <dbReference type="ARBA" id="ARBA00022692"/>
    </source>
</evidence>
<dbReference type="Pfam" id="PF00664">
    <property type="entry name" value="ABC_membrane"/>
    <property type="match status" value="1"/>
</dbReference>
<protein>
    <recommendedName>
        <fullName evidence="11">ABC transmembrane type-1 domain-containing protein</fullName>
    </recommendedName>
</protein>
<evidence type="ECO:0000313" key="13">
    <source>
        <dbReference type="Proteomes" id="UP000722791"/>
    </source>
</evidence>
<feature type="transmembrane region" description="Helical" evidence="10">
    <location>
        <begin position="324"/>
        <end position="344"/>
    </location>
</feature>
<keyword evidence="8 10" id="KW-0472">Membrane</keyword>
<evidence type="ECO:0000256" key="5">
    <source>
        <dbReference type="ARBA" id="ARBA00022741"/>
    </source>
</evidence>
<dbReference type="GO" id="GO:0140359">
    <property type="term" value="F:ABC-type transporter activity"/>
    <property type="evidence" value="ECO:0007669"/>
    <property type="project" value="InterPro"/>
</dbReference>
<sequence length="400" mass="44003">LTMDLQILPLGDQSKAGIRGVNFSGGQRQRVNLARCAYADADLVLLDNALSAVDHHTAHHIFDAAIKGLFADKAVVLVTHQIEFMPQCDAVAIMDEGRCLYYGKWNAEAQGLLGKLLPITHLLHAAGSQEAPPAAPKTKKNAQEGSKEAPQKSESVQLTLAPTSIGKPNPGGPEGPAVHMSALKAFFIYTRYGNFVLVGICFMFFLAAQTTRQISDFWVRWWVNDQYDKFPAKRVQDSSATKFYSLVYLLLVGLFYLMMLLRGSSFLWWVLRSSENLRRKALHNVLHAPMGFFLVTPVGDLLLNFTKDQDIMDENLPDAVHFMGIYGLILISTTITVSVTINFFGAFTGFLILMTLFMLSIYLPAATALKKARAVSGGQLVGLVAEVLEGLSVVQAFSKQ</sequence>
<keyword evidence="3 10" id="KW-0812">Transmembrane</keyword>
<dbReference type="InterPro" id="IPR027417">
    <property type="entry name" value="P-loop_NTPase"/>
</dbReference>
<dbReference type="Gene3D" id="3.40.50.300">
    <property type="entry name" value="P-loop containing nucleotide triphosphate hydrolases"/>
    <property type="match status" value="1"/>
</dbReference>
<comment type="caution">
    <text evidence="12">The sequence shown here is derived from an EMBL/GenBank/DDBJ whole genome shotgun (WGS) entry which is preliminary data.</text>
</comment>
<evidence type="ECO:0000259" key="11">
    <source>
        <dbReference type="PROSITE" id="PS50929"/>
    </source>
</evidence>
<dbReference type="InterPro" id="IPR003439">
    <property type="entry name" value="ABC_transporter-like_ATP-bd"/>
</dbReference>
<feature type="non-terminal residue" evidence="12">
    <location>
        <position position="1"/>
    </location>
</feature>
<dbReference type="EMBL" id="BNCQ01000015">
    <property type="protein sequence ID" value="GIM04284.1"/>
    <property type="molecule type" value="Genomic_DNA"/>
</dbReference>
<feature type="transmembrane region" description="Helical" evidence="10">
    <location>
        <begin position="281"/>
        <end position="303"/>
    </location>
</feature>
<dbReference type="GO" id="GO:0012505">
    <property type="term" value="C:endomembrane system"/>
    <property type="evidence" value="ECO:0007669"/>
    <property type="project" value="UniProtKB-SubCell"/>
</dbReference>
<dbReference type="PROSITE" id="PS50929">
    <property type="entry name" value="ABC_TM1F"/>
    <property type="match status" value="1"/>
</dbReference>
<dbReference type="Pfam" id="PF00005">
    <property type="entry name" value="ABC_tran"/>
    <property type="match status" value="1"/>
</dbReference>
<evidence type="ECO:0000313" key="12">
    <source>
        <dbReference type="EMBL" id="GIM04284.1"/>
    </source>
</evidence>
<accession>A0A8J4GBN8</accession>
<dbReference type="GO" id="GO:0016887">
    <property type="term" value="F:ATP hydrolysis activity"/>
    <property type="evidence" value="ECO:0007669"/>
    <property type="project" value="InterPro"/>
</dbReference>
<evidence type="ECO:0000256" key="9">
    <source>
        <dbReference type="SAM" id="MobiDB-lite"/>
    </source>
</evidence>
<dbReference type="PANTHER" id="PTHR24223">
    <property type="entry name" value="ATP-BINDING CASSETTE SUB-FAMILY C"/>
    <property type="match status" value="1"/>
</dbReference>
<evidence type="ECO:0000256" key="7">
    <source>
        <dbReference type="ARBA" id="ARBA00022989"/>
    </source>
</evidence>
<evidence type="ECO:0000256" key="6">
    <source>
        <dbReference type="ARBA" id="ARBA00022840"/>
    </source>
</evidence>
<dbReference type="InterPro" id="IPR036640">
    <property type="entry name" value="ABC1_TM_sf"/>
</dbReference>
<dbReference type="GO" id="GO:0016020">
    <property type="term" value="C:membrane"/>
    <property type="evidence" value="ECO:0007669"/>
    <property type="project" value="InterPro"/>
</dbReference>
<feature type="transmembrane region" description="Helical" evidence="10">
    <location>
        <begin position="186"/>
        <end position="208"/>
    </location>
</feature>